<accession>A0AAD7ZXY7</accession>
<comment type="caution">
    <text evidence="1">The sequence shown here is derived from an EMBL/GenBank/DDBJ whole genome shotgun (WGS) entry which is preliminary data.</text>
</comment>
<keyword evidence="2" id="KW-1185">Reference proteome</keyword>
<evidence type="ECO:0000313" key="2">
    <source>
        <dbReference type="Proteomes" id="UP001233999"/>
    </source>
</evidence>
<gene>
    <name evidence="1" type="ORF">L9F63_018022</name>
</gene>
<feature type="non-terminal residue" evidence="1">
    <location>
        <position position="1"/>
    </location>
</feature>
<dbReference type="EMBL" id="JASPKZ010005318">
    <property type="protein sequence ID" value="KAJ9588690.1"/>
    <property type="molecule type" value="Genomic_DNA"/>
</dbReference>
<dbReference type="AlphaFoldDB" id="A0AAD7ZXY7"/>
<feature type="non-terminal residue" evidence="1">
    <location>
        <position position="53"/>
    </location>
</feature>
<organism evidence="1 2">
    <name type="scientific">Diploptera punctata</name>
    <name type="common">Pacific beetle cockroach</name>
    <dbReference type="NCBI Taxonomy" id="6984"/>
    <lineage>
        <taxon>Eukaryota</taxon>
        <taxon>Metazoa</taxon>
        <taxon>Ecdysozoa</taxon>
        <taxon>Arthropoda</taxon>
        <taxon>Hexapoda</taxon>
        <taxon>Insecta</taxon>
        <taxon>Pterygota</taxon>
        <taxon>Neoptera</taxon>
        <taxon>Polyneoptera</taxon>
        <taxon>Dictyoptera</taxon>
        <taxon>Blattodea</taxon>
        <taxon>Blaberoidea</taxon>
        <taxon>Blaberidae</taxon>
        <taxon>Diplopterinae</taxon>
        <taxon>Diploptera</taxon>
    </lineage>
</organism>
<reference evidence="1" key="1">
    <citation type="journal article" date="2023" name="IScience">
        <title>Live-bearing cockroach genome reveals convergent evolutionary mechanisms linked to viviparity in insects and beyond.</title>
        <authorList>
            <person name="Fouks B."/>
            <person name="Harrison M.C."/>
            <person name="Mikhailova A.A."/>
            <person name="Marchal E."/>
            <person name="English S."/>
            <person name="Carruthers M."/>
            <person name="Jennings E.C."/>
            <person name="Chiamaka E.L."/>
            <person name="Frigard R.A."/>
            <person name="Pippel M."/>
            <person name="Attardo G.M."/>
            <person name="Benoit J.B."/>
            <person name="Bornberg-Bauer E."/>
            <person name="Tobe S.S."/>
        </authorList>
    </citation>
    <scope>NUCLEOTIDE SEQUENCE</scope>
    <source>
        <strain evidence="1">Stay&amp;Tobe</strain>
    </source>
</reference>
<sequence>IFKNLVTSEAAAMKLIFCFSSSNPTSWIGVIQVTSDVTTRERTVLSTYDHITM</sequence>
<name>A0AAD7ZXY7_DIPPU</name>
<protein>
    <submittedName>
        <fullName evidence="1">Uncharacterized protein</fullName>
    </submittedName>
</protein>
<reference evidence="1" key="2">
    <citation type="submission" date="2023-05" db="EMBL/GenBank/DDBJ databases">
        <authorList>
            <person name="Fouks B."/>
        </authorList>
    </citation>
    <scope>NUCLEOTIDE SEQUENCE</scope>
    <source>
        <strain evidence="1">Stay&amp;Tobe</strain>
        <tissue evidence="1">Testes</tissue>
    </source>
</reference>
<evidence type="ECO:0000313" key="1">
    <source>
        <dbReference type="EMBL" id="KAJ9588690.1"/>
    </source>
</evidence>
<dbReference type="Proteomes" id="UP001233999">
    <property type="component" value="Unassembled WGS sequence"/>
</dbReference>
<proteinExistence type="predicted"/>